<sequence length="120" mass="14062">METGEKAYPCELCSYVGPTPYNYTRHKHINHSPWKDLELDMHEPGYKILVCPYGGCDFEDRTVRRMIIHMLDVDDDGLDLCPNAPEFREIKAQYDALVPQDPRTEALYIYIYNEHKPAIR</sequence>
<organism evidence="2 3">
    <name type="scientific">Crepidotus variabilis</name>
    <dbReference type="NCBI Taxonomy" id="179855"/>
    <lineage>
        <taxon>Eukaryota</taxon>
        <taxon>Fungi</taxon>
        <taxon>Dikarya</taxon>
        <taxon>Basidiomycota</taxon>
        <taxon>Agaricomycotina</taxon>
        <taxon>Agaricomycetes</taxon>
        <taxon>Agaricomycetidae</taxon>
        <taxon>Agaricales</taxon>
        <taxon>Agaricineae</taxon>
        <taxon>Crepidotaceae</taxon>
        <taxon>Crepidotus</taxon>
    </lineage>
</organism>
<gene>
    <name evidence="2" type="ORF">CPB83DRAFT_576722</name>
</gene>
<evidence type="ECO:0000313" key="2">
    <source>
        <dbReference type="EMBL" id="KAF9524834.1"/>
    </source>
</evidence>
<keyword evidence="3" id="KW-1185">Reference proteome</keyword>
<dbReference type="AlphaFoldDB" id="A0A9P6E989"/>
<dbReference type="EMBL" id="MU157892">
    <property type="protein sequence ID" value="KAF9524834.1"/>
    <property type="molecule type" value="Genomic_DNA"/>
</dbReference>
<dbReference type="SMART" id="SM00355">
    <property type="entry name" value="ZnF_C2H2"/>
    <property type="match status" value="2"/>
</dbReference>
<protein>
    <recommendedName>
        <fullName evidence="1">C2H2-type domain-containing protein</fullName>
    </recommendedName>
</protein>
<comment type="caution">
    <text evidence="2">The sequence shown here is derived from an EMBL/GenBank/DDBJ whole genome shotgun (WGS) entry which is preliminary data.</text>
</comment>
<feature type="domain" description="C2H2-type" evidence="1">
    <location>
        <begin position="49"/>
        <end position="71"/>
    </location>
</feature>
<accession>A0A9P6E989</accession>
<feature type="domain" description="C2H2-type" evidence="1">
    <location>
        <begin position="8"/>
        <end position="31"/>
    </location>
</feature>
<dbReference type="Proteomes" id="UP000807306">
    <property type="component" value="Unassembled WGS sequence"/>
</dbReference>
<name>A0A9P6E989_9AGAR</name>
<proteinExistence type="predicted"/>
<dbReference type="InterPro" id="IPR013087">
    <property type="entry name" value="Znf_C2H2_type"/>
</dbReference>
<evidence type="ECO:0000259" key="1">
    <source>
        <dbReference type="SMART" id="SM00355"/>
    </source>
</evidence>
<evidence type="ECO:0000313" key="3">
    <source>
        <dbReference type="Proteomes" id="UP000807306"/>
    </source>
</evidence>
<reference evidence="2" key="1">
    <citation type="submission" date="2020-11" db="EMBL/GenBank/DDBJ databases">
        <authorList>
            <consortium name="DOE Joint Genome Institute"/>
            <person name="Ahrendt S."/>
            <person name="Riley R."/>
            <person name="Andreopoulos W."/>
            <person name="Labutti K."/>
            <person name="Pangilinan J."/>
            <person name="Ruiz-Duenas F.J."/>
            <person name="Barrasa J.M."/>
            <person name="Sanchez-Garcia M."/>
            <person name="Camarero S."/>
            <person name="Miyauchi S."/>
            <person name="Serrano A."/>
            <person name="Linde D."/>
            <person name="Babiker R."/>
            <person name="Drula E."/>
            <person name="Ayuso-Fernandez I."/>
            <person name="Pacheco R."/>
            <person name="Padilla G."/>
            <person name="Ferreira P."/>
            <person name="Barriuso J."/>
            <person name="Kellner H."/>
            <person name="Castanera R."/>
            <person name="Alfaro M."/>
            <person name="Ramirez L."/>
            <person name="Pisabarro A.G."/>
            <person name="Kuo A."/>
            <person name="Tritt A."/>
            <person name="Lipzen A."/>
            <person name="He G."/>
            <person name="Yan M."/>
            <person name="Ng V."/>
            <person name="Cullen D."/>
            <person name="Martin F."/>
            <person name="Rosso M.-N."/>
            <person name="Henrissat B."/>
            <person name="Hibbett D."/>
            <person name="Martinez A.T."/>
            <person name="Grigoriev I.V."/>
        </authorList>
    </citation>
    <scope>NUCLEOTIDE SEQUENCE</scope>
    <source>
        <strain evidence="2">CBS 506.95</strain>
    </source>
</reference>
<dbReference type="OrthoDB" id="6077919at2759"/>